<evidence type="ECO:0000256" key="6">
    <source>
        <dbReference type="ARBA" id="ARBA00023157"/>
    </source>
</evidence>
<sequence length="234" mass="25494">MLEAEILCLEISQSQYLNVLHALDAEFEQWCVADDQTPDDELQAAMDWACGKGGANCSEIQVNQPCYLPNTVRDHASYAFNNYYQNFKHKGASCYFNGGAITTELDPTGLTTKLTTGVGNPIDMGFKFPSTFTTLGIVVATSIILSEVLNSEFCLGLNHVLVCIKEGWLVQESAVMPPKKESFCSISGNLAAGVLWAGIGLWAGLFYLCSVLLYSATMNLFVILALLSRGPSFF</sequence>
<evidence type="ECO:0000256" key="7">
    <source>
        <dbReference type="ARBA" id="ARBA00023180"/>
    </source>
</evidence>
<evidence type="ECO:0000256" key="5">
    <source>
        <dbReference type="ARBA" id="ARBA00023136"/>
    </source>
</evidence>
<keyword evidence="5" id="KW-0472">Membrane</keyword>
<keyword evidence="7" id="KW-0325">Glycoprotein</keyword>
<dbReference type="EMBL" id="SDRB02000112">
    <property type="protein sequence ID" value="THG23842.1"/>
    <property type="molecule type" value="Genomic_DNA"/>
</dbReference>
<evidence type="ECO:0000256" key="2">
    <source>
        <dbReference type="ARBA" id="ARBA00022475"/>
    </source>
</evidence>
<dbReference type="InterPro" id="IPR012946">
    <property type="entry name" value="X8"/>
</dbReference>
<accession>A0A4S4F3L8</accession>
<evidence type="ECO:0000313" key="10">
    <source>
        <dbReference type="EMBL" id="THG23842.1"/>
    </source>
</evidence>
<name>A0A4S4F3L8_CAMSN</name>
<protein>
    <recommendedName>
        <fullName evidence="9">X8 domain-containing protein</fullName>
    </recommendedName>
</protein>
<evidence type="ECO:0000256" key="3">
    <source>
        <dbReference type="ARBA" id="ARBA00022622"/>
    </source>
</evidence>
<feature type="domain" description="X8" evidence="9">
    <location>
        <begin position="29"/>
        <end position="114"/>
    </location>
</feature>
<evidence type="ECO:0000256" key="4">
    <source>
        <dbReference type="ARBA" id="ARBA00022729"/>
    </source>
</evidence>
<organism evidence="10 11">
    <name type="scientific">Camellia sinensis var. sinensis</name>
    <name type="common">China tea</name>
    <dbReference type="NCBI Taxonomy" id="542762"/>
    <lineage>
        <taxon>Eukaryota</taxon>
        <taxon>Viridiplantae</taxon>
        <taxon>Streptophyta</taxon>
        <taxon>Embryophyta</taxon>
        <taxon>Tracheophyta</taxon>
        <taxon>Spermatophyta</taxon>
        <taxon>Magnoliopsida</taxon>
        <taxon>eudicotyledons</taxon>
        <taxon>Gunneridae</taxon>
        <taxon>Pentapetalae</taxon>
        <taxon>asterids</taxon>
        <taxon>Ericales</taxon>
        <taxon>Theaceae</taxon>
        <taxon>Camellia</taxon>
    </lineage>
</organism>
<gene>
    <name evidence="10" type="ORF">TEA_027997</name>
</gene>
<keyword evidence="6" id="KW-1015">Disulfide bond</keyword>
<evidence type="ECO:0000313" key="11">
    <source>
        <dbReference type="Proteomes" id="UP000306102"/>
    </source>
</evidence>
<keyword evidence="11" id="KW-1185">Reference proteome</keyword>
<dbReference type="Proteomes" id="UP000306102">
    <property type="component" value="Unassembled WGS sequence"/>
</dbReference>
<dbReference type="PANTHER" id="PTHR31044">
    <property type="entry name" value="BETA-1,3 GLUCANASE"/>
    <property type="match status" value="1"/>
</dbReference>
<dbReference type="Pfam" id="PF07983">
    <property type="entry name" value="X8"/>
    <property type="match status" value="1"/>
</dbReference>
<proteinExistence type="predicted"/>
<dbReference type="AlphaFoldDB" id="A0A4S4F3L8"/>
<evidence type="ECO:0000259" key="9">
    <source>
        <dbReference type="SMART" id="SM00768"/>
    </source>
</evidence>
<comment type="subcellular location">
    <subcellularLocation>
        <location evidence="1">Cell membrane</location>
        <topology evidence="1">Lipid-anchor</topology>
        <topology evidence="1">GPI-anchor</topology>
    </subcellularLocation>
</comment>
<dbReference type="InterPro" id="IPR044788">
    <property type="entry name" value="X8_dom_prot"/>
</dbReference>
<evidence type="ECO:0000256" key="1">
    <source>
        <dbReference type="ARBA" id="ARBA00004609"/>
    </source>
</evidence>
<keyword evidence="4" id="KW-0732">Signal</keyword>
<comment type="caution">
    <text evidence="10">The sequence shown here is derived from an EMBL/GenBank/DDBJ whole genome shotgun (WGS) entry which is preliminary data.</text>
</comment>
<evidence type="ECO:0000256" key="8">
    <source>
        <dbReference type="ARBA" id="ARBA00023288"/>
    </source>
</evidence>
<keyword evidence="2" id="KW-1003">Cell membrane</keyword>
<dbReference type="FunFam" id="1.20.58.1040:FF:000001">
    <property type="entry name" value="Glucan endo-1,3-beta-glucosidase 4"/>
    <property type="match status" value="1"/>
</dbReference>
<dbReference type="Gene3D" id="1.20.58.1040">
    <property type="match status" value="1"/>
</dbReference>
<dbReference type="SMART" id="SM00768">
    <property type="entry name" value="X8"/>
    <property type="match status" value="1"/>
</dbReference>
<keyword evidence="3" id="KW-0336">GPI-anchor</keyword>
<dbReference type="GO" id="GO:0009506">
    <property type="term" value="C:plasmodesma"/>
    <property type="evidence" value="ECO:0007669"/>
    <property type="project" value="UniProtKB-ARBA"/>
</dbReference>
<keyword evidence="8" id="KW-0449">Lipoprotein</keyword>
<dbReference type="GO" id="GO:0098552">
    <property type="term" value="C:side of membrane"/>
    <property type="evidence" value="ECO:0007669"/>
    <property type="project" value="UniProtKB-KW"/>
</dbReference>
<reference evidence="10 11" key="1">
    <citation type="journal article" date="2018" name="Proc. Natl. Acad. Sci. U.S.A.">
        <title>Draft genome sequence of Camellia sinensis var. sinensis provides insights into the evolution of the tea genome and tea quality.</title>
        <authorList>
            <person name="Wei C."/>
            <person name="Yang H."/>
            <person name="Wang S."/>
            <person name="Zhao J."/>
            <person name="Liu C."/>
            <person name="Gao L."/>
            <person name="Xia E."/>
            <person name="Lu Y."/>
            <person name="Tai Y."/>
            <person name="She G."/>
            <person name="Sun J."/>
            <person name="Cao H."/>
            <person name="Tong W."/>
            <person name="Gao Q."/>
            <person name="Li Y."/>
            <person name="Deng W."/>
            <person name="Jiang X."/>
            <person name="Wang W."/>
            <person name="Chen Q."/>
            <person name="Zhang S."/>
            <person name="Li H."/>
            <person name="Wu J."/>
            <person name="Wang P."/>
            <person name="Li P."/>
            <person name="Shi C."/>
            <person name="Zheng F."/>
            <person name="Jian J."/>
            <person name="Huang B."/>
            <person name="Shan D."/>
            <person name="Shi M."/>
            <person name="Fang C."/>
            <person name="Yue Y."/>
            <person name="Li F."/>
            <person name="Li D."/>
            <person name="Wei S."/>
            <person name="Han B."/>
            <person name="Jiang C."/>
            <person name="Yin Y."/>
            <person name="Xia T."/>
            <person name="Zhang Z."/>
            <person name="Bennetzen J.L."/>
            <person name="Zhao S."/>
            <person name="Wan X."/>
        </authorList>
    </citation>
    <scope>NUCLEOTIDE SEQUENCE [LARGE SCALE GENOMIC DNA]</scope>
    <source>
        <strain evidence="11">cv. Shuchazao</strain>
        <tissue evidence="10">Leaf</tissue>
    </source>
</reference>
<dbReference type="GO" id="GO:0005886">
    <property type="term" value="C:plasma membrane"/>
    <property type="evidence" value="ECO:0007669"/>
    <property type="project" value="UniProtKB-SubCell"/>
</dbReference>
<dbReference type="PANTHER" id="PTHR31044:SF35">
    <property type="entry name" value="GLUCAN ENDO-1,3-BETA-GLUCOSIDASE 4-LIKE"/>
    <property type="match status" value="1"/>
</dbReference>